<feature type="transmembrane region" description="Helical" evidence="1">
    <location>
        <begin position="378"/>
        <end position="400"/>
    </location>
</feature>
<evidence type="ECO:0000313" key="2">
    <source>
        <dbReference type="EMBL" id="SNY06251.1"/>
    </source>
</evidence>
<feature type="transmembrane region" description="Helical" evidence="1">
    <location>
        <begin position="455"/>
        <end position="474"/>
    </location>
</feature>
<sequence length="581" mass="63053">MTTEVMPPVQREATAAKDSSGRLRWIIIGVLALGWLAGVLWRLWLGNPITHPIAHTDEDSYINAARAIAGGPGGFSSETPLFRRVGYPLLISPAFMFGLDFATSYKIVQVVNAAISALSLPLAYLLARRMFGLKTWVALAAAFVAATMPAGTFWSLVGMTDAVMAPLMLGWLLAVHWWLGEPARKGAAITVGVLTGVLYMVHIRGTILAVVFFAFLAFLIYRRKATWRTAALPVVPLALLVVLNQIIIVLLGDKVHVRGDIVGGGTLEVFTSVQRLQVFFGSLGTNIWYMCVVTAGLAGIGWAVATLEMFRPKRDLAYRWTGGLALFSTLGVALGAALILAGLPVNADAIYSRYVQTFVPFWILFGFAVLVDSRLRAVARYAVVPVLVLAAGGGLIAYRLHHVAEQGHKLSYGTFGGPDIITITAGWTHFRPLVGTAIGLIGLAVIVAATRVRQLWIPTLALLVVANAVTMVVMRDRIIEPLGEKFSIAIDLRELGVGPGDKVAFSAKMTNEGYFVMYHDVYWQDVTFLPKGGRPPADVDVVIGRYLPSRPDLQWPAGQFGFKLLKGSGLYDAQIGVWRRQ</sequence>
<dbReference type="AlphaFoldDB" id="A0A285F7Q8"/>
<evidence type="ECO:0000256" key="1">
    <source>
        <dbReference type="SAM" id="Phobius"/>
    </source>
</evidence>
<evidence type="ECO:0000313" key="3">
    <source>
        <dbReference type="Proteomes" id="UP000219612"/>
    </source>
</evidence>
<dbReference type="OrthoDB" id="3462168at2"/>
<dbReference type="RefSeq" id="WP_143234379.1">
    <property type="nucleotide sequence ID" value="NZ_OBDY01000001.1"/>
</dbReference>
<dbReference type="EMBL" id="OBDY01000001">
    <property type="protein sequence ID" value="SNY06251.1"/>
    <property type="molecule type" value="Genomic_DNA"/>
</dbReference>
<feature type="transmembrane region" description="Helical" evidence="1">
    <location>
        <begin position="110"/>
        <end position="127"/>
    </location>
</feature>
<gene>
    <name evidence="2" type="ORF">SAMN05421748_101658</name>
</gene>
<proteinExistence type="predicted"/>
<evidence type="ECO:0008006" key="4">
    <source>
        <dbReference type="Google" id="ProtNLM"/>
    </source>
</evidence>
<feature type="transmembrane region" description="Helical" evidence="1">
    <location>
        <begin position="133"/>
        <end position="156"/>
    </location>
</feature>
<feature type="transmembrane region" description="Helical" evidence="1">
    <location>
        <begin position="420"/>
        <end position="448"/>
    </location>
</feature>
<reference evidence="2 3" key="1">
    <citation type="submission" date="2017-09" db="EMBL/GenBank/DDBJ databases">
        <authorList>
            <person name="Ehlers B."/>
            <person name="Leendertz F.H."/>
        </authorList>
    </citation>
    <scope>NUCLEOTIDE SEQUENCE [LARGE SCALE GENOMIC DNA]</scope>
    <source>
        <strain evidence="2 3">CGMCC 4.6857</strain>
    </source>
</reference>
<accession>A0A285F7Q8</accession>
<dbReference type="Proteomes" id="UP000219612">
    <property type="component" value="Unassembled WGS sequence"/>
</dbReference>
<keyword evidence="1" id="KW-1133">Transmembrane helix</keyword>
<feature type="transmembrane region" description="Helical" evidence="1">
    <location>
        <begin position="230"/>
        <end position="251"/>
    </location>
</feature>
<feature type="transmembrane region" description="Helical" evidence="1">
    <location>
        <begin position="322"/>
        <end position="345"/>
    </location>
</feature>
<keyword evidence="1" id="KW-0472">Membrane</keyword>
<feature type="transmembrane region" description="Helical" evidence="1">
    <location>
        <begin position="199"/>
        <end position="221"/>
    </location>
</feature>
<keyword evidence="1" id="KW-0812">Transmembrane</keyword>
<name>A0A285F7Q8_9ACTN</name>
<feature type="transmembrane region" description="Helical" evidence="1">
    <location>
        <begin position="351"/>
        <end position="371"/>
    </location>
</feature>
<protein>
    <recommendedName>
        <fullName evidence="4">4-amino-4-deoxy-L-arabinose transferase</fullName>
    </recommendedName>
</protein>
<organism evidence="2 3">
    <name type="scientific">Paractinoplanes atraurantiacus</name>
    <dbReference type="NCBI Taxonomy" id="1036182"/>
    <lineage>
        <taxon>Bacteria</taxon>
        <taxon>Bacillati</taxon>
        <taxon>Actinomycetota</taxon>
        <taxon>Actinomycetes</taxon>
        <taxon>Micromonosporales</taxon>
        <taxon>Micromonosporaceae</taxon>
        <taxon>Paractinoplanes</taxon>
    </lineage>
</organism>
<feature type="transmembrane region" description="Helical" evidence="1">
    <location>
        <begin position="287"/>
        <end position="310"/>
    </location>
</feature>
<keyword evidence="3" id="KW-1185">Reference proteome</keyword>
<feature type="transmembrane region" description="Helical" evidence="1">
    <location>
        <begin position="25"/>
        <end position="44"/>
    </location>
</feature>